<evidence type="ECO:0000313" key="2">
    <source>
        <dbReference type="EMBL" id="GLQ11116.1"/>
    </source>
</evidence>
<reference evidence="2" key="1">
    <citation type="journal article" date="2014" name="Int. J. Syst. Evol. Microbiol.">
        <title>Complete genome of a new Firmicutes species belonging to the dominant human colonic microbiota ('Ruminococcus bicirculans') reveals two chromosomes and a selective capacity to utilize plant glucans.</title>
        <authorList>
            <consortium name="NISC Comparative Sequencing Program"/>
            <person name="Wegmann U."/>
            <person name="Louis P."/>
            <person name="Goesmann A."/>
            <person name="Henrissat B."/>
            <person name="Duncan S.H."/>
            <person name="Flint H.J."/>
        </authorList>
    </citation>
    <scope>NUCLEOTIDE SEQUENCE</scope>
    <source>
        <strain evidence="2">NBRC 103855</strain>
    </source>
</reference>
<keyword evidence="3" id="KW-1185">Reference proteome</keyword>
<sequence length="99" mass="10259">MRAALQRRVSGSQPGEWGSRSAPGRADEAIGRELRQTLGPAIAPSEKVPAPRGGVRLILITFEANAVSGSVRLFENRGTGGASPWASPLAASVMAPPAR</sequence>
<gene>
    <name evidence="2" type="ORF">GCM10007913_30480</name>
</gene>
<accession>A0ABQ5UGL2</accession>
<name>A0ABQ5UGL2_9HYPH</name>
<evidence type="ECO:0000313" key="3">
    <source>
        <dbReference type="Proteomes" id="UP001161406"/>
    </source>
</evidence>
<proteinExistence type="predicted"/>
<dbReference type="Proteomes" id="UP001161406">
    <property type="component" value="Unassembled WGS sequence"/>
</dbReference>
<feature type="region of interest" description="Disordered" evidence="1">
    <location>
        <begin position="77"/>
        <end position="99"/>
    </location>
</feature>
<organism evidence="2 3">
    <name type="scientific">Devosia yakushimensis</name>
    <dbReference type="NCBI Taxonomy" id="470028"/>
    <lineage>
        <taxon>Bacteria</taxon>
        <taxon>Pseudomonadati</taxon>
        <taxon>Pseudomonadota</taxon>
        <taxon>Alphaproteobacteria</taxon>
        <taxon>Hyphomicrobiales</taxon>
        <taxon>Devosiaceae</taxon>
        <taxon>Devosia</taxon>
    </lineage>
</organism>
<reference evidence="2" key="2">
    <citation type="submission" date="2023-01" db="EMBL/GenBank/DDBJ databases">
        <title>Draft genome sequence of Devosia yakushimensis strain NBRC 103855.</title>
        <authorList>
            <person name="Sun Q."/>
            <person name="Mori K."/>
        </authorList>
    </citation>
    <scope>NUCLEOTIDE SEQUENCE</scope>
    <source>
        <strain evidence="2">NBRC 103855</strain>
    </source>
</reference>
<comment type="caution">
    <text evidence="2">The sequence shown here is derived from an EMBL/GenBank/DDBJ whole genome shotgun (WGS) entry which is preliminary data.</text>
</comment>
<protein>
    <submittedName>
        <fullName evidence="2">Uncharacterized protein</fullName>
    </submittedName>
</protein>
<evidence type="ECO:0000256" key="1">
    <source>
        <dbReference type="SAM" id="MobiDB-lite"/>
    </source>
</evidence>
<feature type="region of interest" description="Disordered" evidence="1">
    <location>
        <begin position="1"/>
        <end position="28"/>
    </location>
</feature>
<dbReference type="EMBL" id="BSNG01000001">
    <property type="protein sequence ID" value="GLQ11116.1"/>
    <property type="molecule type" value="Genomic_DNA"/>
</dbReference>